<dbReference type="Proteomes" id="UP000657075">
    <property type="component" value="Unassembled WGS sequence"/>
</dbReference>
<feature type="transmembrane region" description="Helical" evidence="6">
    <location>
        <begin position="279"/>
        <end position="297"/>
    </location>
</feature>
<dbReference type="EMBL" id="AP026830">
    <property type="protein sequence ID" value="BDR91022.1"/>
    <property type="molecule type" value="Genomic_DNA"/>
</dbReference>
<comment type="similarity">
    <text evidence="2">Belongs to the purine-cytosine permease (2.A.39) family.</text>
</comment>
<proteinExistence type="inferred from homology"/>
<evidence type="ECO:0000313" key="10">
    <source>
        <dbReference type="Proteomes" id="UP001060771"/>
    </source>
</evidence>
<keyword evidence="5 6" id="KW-0472">Membrane</keyword>
<evidence type="ECO:0000256" key="1">
    <source>
        <dbReference type="ARBA" id="ARBA00004141"/>
    </source>
</evidence>
<dbReference type="PANTHER" id="PTHR30569">
    <property type="entry name" value="CYTOSINE TRANSPORTER CODB"/>
    <property type="match status" value="1"/>
</dbReference>
<dbReference type="InterPro" id="IPR030191">
    <property type="entry name" value="CodB"/>
</dbReference>
<reference evidence="7" key="4">
    <citation type="journal article" date="2023" name="Microbiol. Resour. Announc.">
        <title>Complete Genome Sequence of Vulcanisaeta souniana Strain IC-059, a Hyperthermophilic Archaeon Isolated from Hot Spring Water in Japan.</title>
        <authorList>
            <person name="Kato S."/>
            <person name="Itoh T."/>
            <person name="Wu L."/>
            <person name="Ma J."/>
            <person name="Ohkuma M."/>
        </authorList>
    </citation>
    <scope>NUCLEOTIDE SEQUENCE</scope>
    <source>
        <strain evidence="7">JCM 11219</strain>
    </source>
</reference>
<name>A0A830EGC2_9CREN</name>
<dbReference type="GO" id="GO:0015209">
    <property type="term" value="F:cytosine transmembrane transporter activity"/>
    <property type="evidence" value="ECO:0007669"/>
    <property type="project" value="InterPro"/>
</dbReference>
<feature type="transmembrane region" description="Helical" evidence="6">
    <location>
        <begin position="144"/>
        <end position="167"/>
    </location>
</feature>
<feature type="transmembrane region" description="Helical" evidence="6">
    <location>
        <begin position="247"/>
        <end position="273"/>
    </location>
</feature>
<dbReference type="InterPro" id="IPR001248">
    <property type="entry name" value="Pur-cyt_permease"/>
</dbReference>
<dbReference type="Gene3D" id="1.10.4160.10">
    <property type="entry name" value="Hydantoin permease"/>
    <property type="match status" value="1"/>
</dbReference>
<keyword evidence="3 6" id="KW-0812">Transmembrane</keyword>
<feature type="transmembrane region" description="Helical" evidence="6">
    <location>
        <begin position="30"/>
        <end position="53"/>
    </location>
</feature>
<comment type="subcellular location">
    <subcellularLocation>
        <location evidence="1">Membrane</location>
        <topology evidence="1">Multi-pass membrane protein</topology>
    </subcellularLocation>
</comment>
<reference evidence="8" key="2">
    <citation type="submission" date="2020-09" db="EMBL/GenBank/DDBJ databases">
        <authorList>
            <person name="Sun Q."/>
            <person name="Ohkuma M."/>
        </authorList>
    </citation>
    <scope>NUCLEOTIDE SEQUENCE</scope>
    <source>
        <strain evidence="8">JCM 11219</strain>
    </source>
</reference>
<evidence type="ECO:0000256" key="2">
    <source>
        <dbReference type="ARBA" id="ARBA00008974"/>
    </source>
</evidence>
<feature type="transmembrane region" description="Helical" evidence="6">
    <location>
        <begin position="107"/>
        <end position="124"/>
    </location>
</feature>
<evidence type="ECO:0000256" key="5">
    <source>
        <dbReference type="ARBA" id="ARBA00023136"/>
    </source>
</evidence>
<dbReference type="OrthoDB" id="111380at2157"/>
<dbReference type="Proteomes" id="UP001060771">
    <property type="component" value="Chromosome"/>
</dbReference>
<feature type="transmembrane region" description="Helical" evidence="6">
    <location>
        <begin position="348"/>
        <end position="374"/>
    </location>
</feature>
<dbReference type="Pfam" id="PF02133">
    <property type="entry name" value="Transp_cyt_pur"/>
    <property type="match status" value="1"/>
</dbReference>
<dbReference type="PANTHER" id="PTHR30569:SF0">
    <property type="entry name" value="CYTOSINE PERMEASE"/>
    <property type="match status" value="1"/>
</dbReference>
<accession>A0A830EGC2</accession>
<dbReference type="RefSeq" id="WP_188603494.1">
    <property type="nucleotide sequence ID" value="NZ_AP026830.1"/>
</dbReference>
<protein>
    <submittedName>
        <fullName evidence="8">Cytosine permease</fullName>
    </submittedName>
</protein>
<feature type="transmembrane region" description="Helical" evidence="6">
    <location>
        <begin position="419"/>
        <end position="437"/>
    </location>
</feature>
<feature type="transmembrane region" description="Helical" evidence="6">
    <location>
        <begin position="395"/>
        <end position="413"/>
    </location>
</feature>
<keyword evidence="4 6" id="KW-1133">Transmembrane helix</keyword>
<feature type="transmembrane region" description="Helical" evidence="6">
    <location>
        <begin position="179"/>
        <end position="198"/>
    </location>
</feature>
<evidence type="ECO:0000313" key="8">
    <source>
        <dbReference type="EMBL" id="GGI80076.1"/>
    </source>
</evidence>
<keyword evidence="10" id="KW-1185">Reference proteome</keyword>
<dbReference type="GeneID" id="76205669"/>
<sequence length="457" mass="48999">MSSPDSTRHKRFTFDDYSLEEVPITERYGLYNLFLTLSASFGAIAVLFAGGVLGGGLNFVGATIAVLTGGTTVLAIIGALSGAIGAYSGLSTYVGWRFPFGRAGGKILGFALITITTGIGWFAVESWFFGVVMNEIFPHNPFFSVWAAALWGGALMILSTYIGYRALSFLSYFILPQHVWLVAVGLLLAISIHGGWGAVLTAVPKSHMTLTEAITDTVGLYIAGSLIAPDITRFARRARDAVTAWVLHMYVFYPFLILGAVAIVLLTGSVIITEDMLKLGMGVGVLLIIVLGQWIINTVNLYSGSLSFTNAVPIRRDYSSVIIGIVGTLLAAYWGYTAGASLAPFESFISLLGSLLPAAGGSVFAEFFVVKPYLDGIKDPKQRFKLEAGKEYPEVNLVGLLSFSIGAIVGIFVPIGIAAINAILTAFAAHLLLAYIFKKAHMKYEFGKYVYRGGVVR</sequence>
<reference evidence="10" key="3">
    <citation type="submission" date="2022-09" db="EMBL/GenBank/DDBJ databases">
        <title>Complete genome sequence of Vulcanisaeta souniana.</title>
        <authorList>
            <person name="Kato S."/>
            <person name="Itoh T."/>
            <person name="Ohkuma M."/>
        </authorList>
    </citation>
    <scope>NUCLEOTIDE SEQUENCE [LARGE SCALE GENOMIC DNA]</scope>
    <source>
        <strain evidence="10">JCM 11219</strain>
    </source>
</reference>
<dbReference type="EMBL" id="BMNM01000006">
    <property type="protein sequence ID" value="GGI80076.1"/>
    <property type="molecule type" value="Genomic_DNA"/>
</dbReference>
<dbReference type="GO" id="GO:0005886">
    <property type="term" value="C:plasma membrane"/>
    <property type="evidence" value="ECO:0007669"/>
    <property type="project" value="TreeGrafter"/>
</dbReference>
<organism evidence="8 9">
    <name type="scientific">Vulcanisaeta souniana JCM 11219</name>
    <dbReference type="NCBI Taxonomy" id="1293586"/>
    <lineage>
        <taxon>Archaea</taxon>
        <taxon>Thermoproteota</taxon>
        <taxon>Thermoprotei</taxon>
        <taxon>Thermoproteales</taxon>
        <taxon>Thermoproteaceae</taxon>
        <taxon>Vulcanisaeta</taxon>
    </lineage>
</organism>
<evidence type="ECO:0000256" key="4">
    <source>
        <dbReference type="ARBA" id="ARBA00022989"/>
    </source>
</evidence>
<feature type="transmembrane region" description="Helical" evidence="6">
    <location>
        <begin position="318"/>
        <end position="336"/>
    </location>
</feature>
<feature type="transmembrane region" description="Helical" evidence="6">
    <location>
        <begin position="59"/>
        <end position="87"/>
    </location>
</feature>
<evidence type="ECO:0000256" key="3">
    <source>
        <dbReference type="ARBA" id="ARBA00022692"/>
    </source>
</evidence>
<reference evidence="8" key="1">
    <citation type="journal article" date="2014" name="Int. J. Syst. Evol. Microbiol.">
        <title>Complete genome sequence of Corynebacterium casei LMG S-19264T (=DSM 44701T), isolated from a smear-ripened cheese.</title>
        <authorList>
            <consortium name="US DOE Joint Genome Institute (JGI-PGF)"/>
            <person name="Walter F."/>
            <person name="Albersmeier A."/>
            <person name="Kalinowski J."/>
            <person name="Ruckert C."/>
        </authorList>
    </citation>
    <scope>NUCLEOTIDE SEQUENCE</scope>
    <source>
        <strain evidence="8">JCM 11219</strain>
    </source>
</reference>
<dbReference type="AlphaFoldDB" id="A0A830EGC2"/>
<gene>
    <name evidence="8" type="ORF">GCM10007112_16300</name>
    <name evidence="7" type="ORF">Vsou_01150</name>
</gene>
<evidence type="ECO:0000313" key="9">
    <source>
        <dbReference type="Proteomes" id="UP000657075"/>
    </source>
</evidence>
<evidence type="ECO:0000313" key="7">
    <source>
        <dbReference type="EMBL" id="BDR91022.1"/>
    </source>
</evidence>
<evidence type="ECO:0000256" key="6">
    <source>
        <dbReference type="SAM" id="Phobius"/>
    </source>
</evidence>